<name>A0ABD2WJ27_9HYME</name>
<keyword evidence="3" id="KW-1185">Reference proteome</keyword>
<dbReference type="AlphaFoldDB" id="A0ABD2WJ27"/>
<dbReference type="EMBL" id="JBJJXI010000101">
    <property type="protein sequence ID" value="KAL3392900.1"/>
    <property type="molecule type" value="Genomic_DNA"/>
</dbReference>
<feature type="region of interest" description="Disordered" evidence="1">
    <location>
        <begin position="42"/>
        <end position="76"/>
    </location>
</feature>
<accession>A0ABD2WJ27</accession>
<comment type="caution">
    <text evidence="2">The sequence shown here is derived from an EMBL/GenBank/DDBJ whole genome shotgun (WGS) entry which is preliminary data.</text>
</comment>
<evidence type="ECO:0000256" key="1">
    <source>
        <dbReference type="SAM" id="MobiDB-lite"/>
    </source>
</evidence>
<protein>
    <submittedName>
        <fullName evidence="2">Uncharacterized protein</fullName>
    </submittedName>
</protein>
<sequence length="76" mass="8616">MSQLRSHPIPIKKKSHEKGCKSINVLDGYLARLIDPKVAFPRRTHPKNTRVNFHPKNNSTNHRTFKASSLLGSSLL</sequence>
<evidence type="ECO:0000313" key="2">
    <source>
        <dbReference type="EMBL" id="KAL3392900.1"/>
    </source>
</evidence>
<dbReference type="Proteomes" id="UP001627154">
    <property type="component" value="Unassembled WGS sequence"/>
</dbReference>
<feature type="compositionally biased region" description="Polar residues" evidence="1">
    <location>
        <begin position="49"/>
        <end position="76"/>
    </location>
</feature>
<evidence type="ECO:0000313" key="3">
    <source>
        <dbReference type="Proteomes" id="UP001627154"/>
    </source>
</evidence>
<organism evidence="2 3">
    <name type="scientific">Trichogramma kaykai</name>
    <dbReference type="NCBI Taxonomy" id="54128"/>
    <lineage>
        <taxon>Eukaryota</taxon>
        <taxon>Metazoa</taxon>
        <taxon>Ecdysozoa</taxon>
        <taxon>Arthropoda</taxon>
        <taxon>Hexapoda</taxon>
        <taxon>Insecta</taxon>
        <taxon>Pterygota</taxon>
        <taxon>Neoptera</taxon>
        <taxon>Endopterygota</taxon>
        <taxon>Hymenoptera</taxon>
        <taxon>Apocrita</taxon>
        <taxon>Proctotrupomorpha</taxon>
        <taxon>Chalcidoidea</taxon>
        <taxon>Trichogrammatidae</taxon>
        <taxon>Trichogramma</taxon>
    </lineage>
</organism>
<proteinExistence type="predicted"/>
<reference evidence="2 3" key="1">
    <citation type="journal article" date="2024" name="bioRxiv">
        <title>A reference genome for Trichogramma kaykai: A tiny desert-dwelling parasitoid wasp with competing sex-ratio distorters.</title>
        <authorList>
            <person name="Culotta J."/>
            <person name="Lindsey A.R."/>
        </authorList>
    </citation>
    <scope>NUCLEOTIDE SEQUENCE [LARGE SCALE GENOMIC DNA]</scope>
    <source>
        <strain evidence="2 3">KSX58</strain>
    </source>
</reference>
<gene>
    <name evidence="2" type="ORF">TKK_012605</name>
</gene>